<dbReference type="Pfam" id="PF00534">
    <property type="entry name" value="Glycos_transf_1"/>
    <property type="match status" value="1"/>
</dbReference>
<dbReference type="InterPro" id="IPR001296">
    <property type="entry name" value="Glyco_trans_1"/>
</dbReference>
<dbReference type="AlphaFoldDB" id="A0A1G1VQE9"/>
<sequence>MKLALVYDRINKWGGAERLLTHLHHLWPQAPVYTGVYHPKRTPWARGWDIRPSFVNRLPFASANHEWYFWLMPLAFETFNFDGFNTVFSICADFTKGIITNPKQTHISYILSPTRYLWLAPQEYRHWAKFPLMPIVLNKLRLWDYLAAQRPDVLLTISQTVRRQIHKYYHRDATVIYPPTDTDFFKPKTENWQLTTDNYFLIVSRLVPHKNIKLAITAFNQLQLPLKIVGTGRHGQRLRRLAGPTVEFIGELTDSQLLGYYQSCRGLIFPGEESFGLTMVEAQACGKPIIALNRGGAAEIINHETGILFDSPTISNLVTAVKNFPKASFSWQACRHNAHRFSLDKFNRAMEQIL</sequence>
<proteinExistence type="predicted"/>
<dbReference type="InterPro" id="IPR050194">
    <property type="entry name" value="Glycosyltransferase_grp1"/>
</dbReference>
<dbReference type="PANTHER" id="PTHR45947">
    <property type="entry name" value="SULFOQUINOVOSYL TRANSFERASE SQD2"/>
    <property type="match status" value="1"/>
</dbReference>
<dbReference type="SUPFAM" id="SSF53756">
    <property type="entry name" value="UDP-Glycosyltransferase/glycogen phosphorylase"/>
    <property type="match status" value="1"/>
</dbReference>
<dbReference type="STRING" id="1797589.A2784_03990"/>
<evidence type="ECO:0000313" key="3">
    <source>
        <dbReference type="Proteomes" id="UP000177324"/>
    </source>
</evidence>
<evidence type="ECO:0000259" key="1">
    <source>
        <dbReference type="Pfam" id="PF00534"/>
    </source>
</evidence>
<accession>A0A1G1VQE9</accession>
<dbReference type="PANTHER" id="PTHR45947:SF3">
    <property type="entry name" value="SULFOQUINOVOSYL TRANSFERASE SQD2"/>
    <property type="match status" value="1"/>
</dbReference>
<protein>
    <recommendedName>
        <fullName evidence="1">Glycosyl transferase family 1 domain-containing protein</fullName>
    </recommendedName>
</protein>
<organism evidence="2 3">
    <name type="scientific">Candidatus Chisholmbacteria bacterium RIFCSPHIGHO2_01_FULL_48_12</name>
    <dbReference type="NCBI Taxonomy" id="1797589"/>
    <lineage>
        <taxon>Bacteria</taxon>
        <taxon>Candidatus Chisholmiibacteriota</taxon>
    </lineage>
</organism>
<gene>
    <name evidence="2" type="ORF">A2784_03990</name>
</gene>
<comment type="caution">
    <text evidence="2">The sequence shown here is derived from an EMBL/GenBank/DDBJ whole genome shotgun (WGS) entry which is preliminary data.</text>
</comment>
<dbReference type="Proteomes" id="UP000177324">
    <property type="component" value="Unassembled WGS sequence"/>
</dbReference>
<dbReference type="Gene3D" id="3.40.50.2000">
    <property type="entry name" value="Glycogen Phosphorylase B"/>
    <property type="match status" value="2"/>
</dbReference>
<feature type="domain" description="Glycosyl transferase family 1" evidence="1">
    <location>
        <begin position="195"/>
        <end position="324"/>
    </location>
</feature>
<evidence type="ECO:0000313" key="2">
    <source>
        <dbReference type="EMBL" id="OGY17629.1"/>
    </source>
</evidence>
<reference evidence="2 3" key="1">
    <citation type="journal article" date="2016" name="Nat. Commun.">
        <title>Thousands of microbial genomes shed light on interconnected biogeochemical processes in an aquifer system.</title>
        <authorList>
            <person name="Anantharaman K."/>
            <person name="Brown C.T."/>
            <person name="Hug L.A."/>
            <person name="Sharon I."/>
            <person name="Castelle C.J."/>
            <person name="Probst A.J."/>
            <person name="Thomas B.C."/>
            <person name="Singh A."/>
            <person name="Wilkins M.J."/>
            <person name="Karaoz U."/>
            <person name="Brodie E.L."/>
            <person name="Williams K.H."/>
            <person name="Hubbard S.S."/>
            <person name="Banfield J.F."/>
        </authorList>
    </citation>
    <scope>NUCLEOTIDE SEQUENCE [LARGE SCALE GENOMIC DNA]</scope>
</reference>
<name>A0A1G1VQE9_9BACT</name>
<dbReference type="GO" id="GO:0016757">
    <property type="term" value="F:glycosyltransferase activity"/>
    <property type="evidence" value="ECO:0007669"/>
    <property type="project" value="InterPro"/>
</dbReference>
<dbReference type="EMBL" id="MHCH01000017">
    <property type="protein sequence ID" value="OGY17629.1"/>
    <property type="molecule type" value="Genomic_DNA"/>
</dbReference>